<gene>
    <name evidence="4" type="ordered locus">Bsel_3096</name>
</gene>
<evidence type="ECO:0000259" key="3">
    <source>
        <dbReference type="PROSITE" id="PS51186"/>
    </source>
</evidence>
<dbReference type="InterPro" id="IPR016181">
    <property type="entry name" value="Acyl_CoA_acyltransferase"/>
</dbReference>
<dbReference type="PANTHER" id="PTHR43877">
    <property type="entry name" value="AMINOALKYLPHOSPHONATE N-ACETYLTRANSFERASE-RELATED-RELATED"/>
    <property type="match status" value="1"/>
</dbReference>
<dbReference type="Proteomes" id="UP000000271">
    <property type="component" value="Chromosome"/>
</dbReference>
<sequence>MVHIREAKDGDEGQIKELYTLLSPKDDYPVLTGRIQALAESERDYLLVAEVDGRIVGTLTVNVCPNGAFGDLNYGVMENFVVSSEKRGLGIGQSLYDYAYSMVKEKRCSKLMVLTLSDSKAAQALFQKNGFEADGSVGLKRYMTDELEG</sequence>
<dbReference type="GO" id="GO:0016747">
    <property type="term" value="F:acyltransferase activity, transferring groups other than amino-acyl groups"/>
    <property type="evidence" value="ECO:0007669"/>
    <property type="project" value="InterPro"/>
</dbReference>
<dbReference type="PROSITE" id="PS51186">
    <property type="entry name" value="GNAT"/>
    <property type="match status" value="1"/>
</dbReference>
<evidence type="ECO:0000313" key="5">
    <source>
        <dbReference type="Proteomes" id="UP000000271"/>
    </source>
</evidence>
<protein>
    <submittedName>
        <fullName evidence="4">GCN5-related N-acetyltransferase</fullName>
    </submittedName>
</protein>
<dbReference type="CDD" id="cd04301">
    <property type="entry name" value="NAT_SF"/>
    <property type="match status" value="1"/>
</dbReference>
<dbReference type="InterPro" id="IPR050832">
    <property type="entry name" value="Bact_Acetyltransf"/>
</dbReference>
<evidence type="ECO:0000256" key="1">
    <source>
        <dbReference type="ARBA" id="ARBA00022679"/>
    </source>
</evidence>
<proteinExistence type="predicted"/>
<feature type="domain" description="N-acetyltransferase" evidence="3">
    <location>
        <begin position="2"/>
        <end position="148"/>
    </location>
</feature>
<dbReference type="STRING" id="439292.Bsel_3096"/>
<dbReference type="eggNOG" id="COG0456">
    <property type="taxonomic scope" value="Bacteria"/>
</dbReference>
<dbReference type="SUPFAM" id="SSF55729">
    <property type="entry name" value="Acyl-CoA N-acyltransferases (Nat)"/>
    <property type="match status" value="1"/>
</dbReference>
<name>D6Y0L0_BACIE</name>
<dbReference type="HOGENOM" id="CLU_013985_34_5_9"/>
<dbReference type="Pfam" id="PF00583">
    <property type="entry name" value="Acetyltransf_1"/>
    <property type="match status" value="1"/>
</dbReference>
<evidence type="ECO:0000313" key="4">
    <source>
        <dbReference type="EMBL" id="ADI00578.1"/>
    </source>
</evidence>
<reference evidence="4" key="1">
    <citation type="submission" date="2009-10" db="EMBL/GenBank/DDBJ databases">
        <title>Complete sequence of Bacillus selenitireducens MLS10.</title>
        <authorList>
            <consortium name="US DOE Joint Genome Institute"/>
            <person name="Lucas S."/>
            <person name="Copeland A."/>
            <person name="Lapidus A."/>
            <person name="Glavina del Rio T."/>
            <person name="Dalin E."/>
            <person name="Tice H."/>
            <person name="Bruce D."/>
            <person name="Goodwin L."/>
            <person name="Pitluck S."/>
            <person name="Sims D."/>
            <person name="Brettin T."/>
            <person name="Detter J.C."/>
            <person name="Han C."/>
            <person name="Larimer F."/>
            <person name="Land M."/>
            <person name="Hauser L."/>
            <person name="Kyrpides N."/>
            <person name="Ovchinnikova G."/>
            <person name="Stolz J."/>
        </authorList>
    </citation>
    <scope>NUCLEOTIDE SEQUENCE [LARGE SCALE GENOMIC DNA]</scope>
    <source>
        <strain evidence="4">MLS10</strain>
    </source>
</reference>
<organism evidence="4 5">
    <name type="scientific">Bacillus selenitireducens (strain ATCC 700615 / DSM 15326 / MLS10)</name>
    <dbReference type="NCBI Taxonomy" id="439292"/>
    <lineage>
        <taxon>Bacteria</taxon>
        <taxon>Bacillati</taxon>
        <taxon>Bacillota</taxon>
        <taxon>Bacilli</taxon>
        <taxon>Bacillales</taxon>
        <taxon>Bacillaceae</taxon>
        <taxon>Salisediminibacterium</taxon>
    </lineage>
</organism>
<accession>D6Y0L0</accession>
<dbReference type="KEGG" id="bse:Bsel_3096"/>
<dbReference type="Gene3D" id="3.40.630.30">
    <property type="match status" value="1"/>
</dbReference>
<keyword evidence="5" id="KW-1185">Reference proteome</keyword>
<dbReference type="EMBL" id="CP001791">
    <property type="protein sequence ID" value="ADI00578.1"/>
    <property type="molecule type" value="Genomic_DNA"/>
</dbReference>
<keyword evidence="1" id="KW-0808">Transferase</keyword>
<dbReference type="InterPro" id="IPR000182">
    <property type="entry name" value="GNAT_dom"/>
</dbReference>
<dbReference type="AlphaFoldDB" id="D6Y0L0"/>
<dbReference type="RefSeq" id="WP_013173982.1">
    <property type="nucleotide sequence ID" value="NC_014219.1"/>
</dbReference>
<dbReference type="OrthoDB" id="9797826at2"/>
<keyword evidence="2" id="KW-0012">Acyltransferase</keyword>
<evidence type="ECO:0000256" key="2">
    <source>
        <dbReference type="ARBA" id="ARBA00023315"/>
    </source>
</evidence>